<dbReference type="AlphaFoldDB" id="A0A0N0NKR3"/>
<dbReference type="EMBL" id="LFJN01000019">
    <property type="protein sequence ID" value="KPI38451.1"/>
    <property type="molecule type" value="Genomic_DNA"/>
</dbReference>
<gene>
    <name evidence="2" type="ORF">AB675_11997</name>
</gene>
<reference evidence="2 3" key="1">
    <citation type="submission" date="2015-06" db="EMBL/GenBank/DDBJ databases">
        <title>Draft genome of the ant-associated black yeast Phialophora attae CBS 131958.</title>
        <authorList>
            <person name="Moreno L.F."/>
            <person name="Stielow B.J."/>
            <person name="de Hoog S."/>
            <person name="Vicente V.A."/>
            <person name="Weiss V.A."/>
            <person name="de Vries M."/>
            <person name="Cruz L.M."/>
            <person name="Souza E.M."/>
        </authorList>
    </citation>
    <scope>NUCLEOTIDE SEQUENCE [LARGE SCALE GENOMIC DNA]</scope>
    <source>
        <strain evidence="2 3">CBS 131958</strain>
    </source>
</reference>
<dbReference type="GeneID" id="28732772"/>
<keyword evidence="1" id="KW-0175">Coiled coil</keyword>
<feature type="coiled-coil region" evidence="1">
    <location>
        <begin position="312"/>
        <end position="360"/>
    </location>
</feature>
<comment type="caution">
    <text evidence="2">The sequence shown here is derived from an EMBL/GenBank/DDBJ whole genome shotgun (WGS) entry which is preliminary data.</text>
</comment>
<evidence type="ECO:0000313" key="3">
    <source>
        <dbReference type="Proteomes" id="UP000038010"/>
    </source>
</evidence>
<feature type="coiled-coil region" evidence="1">
    <location>
        <begin position="413"/>
        <end position="471"/>
    </location>
</feature>
<protein>
    <submittedName>
        <fullName evidence="2">Uncharacterized protein</fullName>
    </submittedName>
</protein>
<dbReference type="OrthoDB" id="10255522at2759"/>
<dbReference type="STRING" id="1664694.A0A0N0NKR3"/>
<dbReference type="Proteomes" id="UP000038010">
    <property type="component" value="Unassembled WGS sequence"/>
</dbReference>
<dbReference type="RefSeq" id="XP_017998414.1">
    <property type="nucleotide sequence ID" value="XM_018140891.1"/>
</dbReference>
<feature type="coiled-coil region" evidence="1">
    <location>
        <begin position="220"/>
        <end position="247"/>
    </location>
</feature>
<feature type="coiled-coil region" evidence="1">
    <location>
        <begin position="570"/>
        <end position="622"/>
    </location>
</feature>
<name>A0A0N0NKR3_9EURO</name>
<accession>A0A0N0NKR3</accession>
<sequence>MAFQPRAPESCLAPKTADHEAFLKTLQAALDEAIQKRQRIEIDLGTSADKANLAEKAKYYEQRIEKLKDWMSFGPKTADLADVKQEGAADRMARAIEITDLRQKLAAEKEANQAIVYRSERHRLEVSMLRDTLQVKTAEGERHQENARLLENASQDMHTKIQEQQAELQHQKDEIEAQKAQLAEAGKQAWEWECKYREVVRPEEEARYMENAPQYTRGNIQPLQAELQRQKDELKAQKAQLAAANKLAWQMECKYREAADALSSEREHAKVNYNVLWTKIRGLEVENHKVTEKASTTEKSLSAKATSFEVAVIKASGKAEDLGRELEEVKQAKNLEINALKNLERDLTDEIRTLVHEKEESDLIRSELTTKVAMLEPELAKCRFRVDSLEREKGAVNVASNFMESQLEVKHEKEESERTKSEVAQKVTDLEDQVTLLKDVEVESIRRFEDAERLRNKLRDTKLELEASHRKETELAQKVSELVPQIADLEHIRVQLIETHERERKDSSNFSSSMGRRIANLEHQLRVSNGNNAKLAARVRELGSLLIDVQGELDTTKQQREALQGDVLELDTLRTHMNDCETKFQNMQAEKAQLSNKLDDLVRQLNNTRQQNDADVAALQDRERTLAMKLTALIAEKEQRERVGADLAVQITKLSQQLTAQQKKNASLLDGHAKEKKALERSIDKRTTEINDLMASNCKEIAELKQSGRDLRESISSLEKKNAMLVERLMTGGRQSAARIGELLDVLRLREKEAETLRDELDQKKKDVENMLTDMDWLAEEGGYKSDKIKSLEKENLELHEKISILKDDWVESEDEFAESKKVEEN</sequence>
<keyword evidence="3" id="KW-1185">Reference proteome</keyword>
<proteinExistence type="predicted"/>
<evidence type="ECO:0000256" key="1">
    <source>
        <dbReference type="SAM" id="Coils"/>
    </source>
</evidence>
<feature type="coiled-coil region" evidence="1">
    <location>
        <begin position="701"/>
        <end position="809"/>
    </location>
</feature>
<dbReference type="VEuPathDB" id="FungiDB:AB675_11997"/>
<feature type="coiled-coil region" evidence="1">
    <location>
        <begin position="147"/>
        <end position="188"/>
    </location>
</feature>
<evidence type="ECO:0000313" key="2">
    <source>
        <dbReference type="EMBL" id="KPI38451.1"/>
    </source>
</evidence>
<organism evidence="2 3">
    <name type="scientific">Cyphellophora attinorum</name>
    <dbReference type="NCBI Taxonomy" id="1664694"/>
    <lineage>
        <taxon>Eukaryota</taxon>
        <taxon>Fungi</taxon>
        <taxon>Dikarya</taxon>
        <taxon>Ascomycota</taxon>
        <taxon>Pezizomycotina</taxon>
        <taxon>Eurotiomycetes</taxon>
        <taxon>Chaetothyriomycetidae</taxon>
        <taxon>Chaetothyriales</taxon>
        <taxon>Cyphellophoraceae</taxon>
        <taxon>Cyphellophora</taxon>
    </lineage>
</organism>